<evidence type="ECO:0000256" key="8">
    <source>
        <dbReference type="ARBA" id="ARBA00031108"/>
    </source>
</evidence>
<comment type="caution">
    <text evidence="10">The sequence shown here is derived from an EMBL/GenBank/DDBJ whole genome shotgun (WGS) entry which is preliminary data.</text>
</comment>
<evidence type="ECO:0000256" key="2">
    <source>
        <dbReference type="ARBA" id="ARBA00004989"/>
    </source>
</evidence>
<evidence type="ECO:0000313" key="10">
    <source>
        <dbReference type="EMBL" id="KJY61205.1"/>
    </source>
</evidence>
<dbReference type="InterPro" id="IPR042113">
    <property type="entry name" value="P_AcTrfase_dom1"/>
</dbReference>
<keyword evidence="7" id="KW-0012">Acyltransferase</keyword>
<proteinExistence type="inferred from homology"/>
<keyword evidence="6 10" id="KW-0808">Transferase</keyword>
<dbReference type="PATRIC" id="fig|303541.3.peg.633"/>
<protein>
    <recommendedName>
        <fullName evidence="5">Phosphate acetyltransferase</fullName>
        <ecNumber evidence="4">2.3.1.8</ecNumber>
    </recommendedName>
    <alternativeName>
        <fullName evidence="8">Phosphotransacetylase</fullName>
    </alternativeName>
</protein>
<sequence>MSIFELLKSKVKNSSKQYRIVFPEGNDPRILKAVRKLKDDNVVSPIILGDPEQVKQVAQQERISLDNLLLIDIDNYENLNEMVVSFIQARGKEITESEVREAIKDANYFGTMMVKMGIADGMVSGAVHSTAETVRPALQLVHTAEGMHRVSGSFIMERGTEKYLFADCAINPAPDSQTLAEIAYQTVETAKMIDLEPRVAFLSFSTKGSAKGEMVTRTVEAAEIFAKEHPDIISDGELQFDAAFVPEVAAKKAPDSKLAGRANIFIFPELQSGNIAYKITQRLGNFAAIGPILQGLDKPINDLSRGASSQDVYDLAVLTAAQALFKDKE</sequence>
<keyword evidence="11" id="KW-1185">Reference proteome</keyword>
<dbReference type="Gene3D" id="3.40.50.10950">
    <property type="match status" value="1"/>
</dbReference>
<accession>A0A0F4LRK9</accession>
<dbReference type="AlphaFoldDB" id="A0A0F4LRK9"/>
<dbReference type="InterPro" id="IPR002505">
    <property type="entry name" value="PTA_PTB"/>
</dbReference>
<dbReference type="EC" id="2.3.1.8" evidence="4"/>
<evidence type="ECO:0000256" key="5">
    <source>
        <dbReference type="ARBA" id="ARBA00021528"/>
    </source>
</evidence>
<dbReference type="NCBIfam" id="NF007233">
    <property type="entry name" value="PRK09653.1"/>
    <property type="match status" value="1"/>
</dbReference>
<comment type="catalytic activity">
    <reaction evidence="1">
        <text>acetyl-CoA + phosphate = acetyl phosphate + CoA</text>
        <dbReference type="Rhea" id="RHEA:19521"/>
        <dbReference type="ChEBI" id="CHEBI:22191"/>
        <dbReference type="ChEBI" id="CHEBI:43474"/>
        <dbReference type="ChEBI" id="CHEBI:57287"/>
        <dbReference type="ChEBI" id="CHEBI:57288"/>
        <dbReference type="EC" id="2.3.1.8"/>
    </reaction>
</comment>
<dbReference type="STRING" id="303541.JF72_04830"/>
<dbReference type="Proteomes" id="UP000033682">
    <property type="component" value="Unassembled WGS sequence"/>
</dbReference>
<dbReference type="InterPro" id="IPR004614">
    <property type="entry name" value="P_AcTrfase"/>
</dbReference>
<evidence type="ECO:0000256" key="7">
    <source>
        <dbReference type="ARBA" id="ARBA00023315"/>
    </source>
</evidence>
<evidence type="ECO:0000313" key="11">
    <source>
        <dbReference type="Proteomes" id="UP000033682"/>
    </source>
</evidence>
<dbReference type="InterPro" id="IPR050500">
    <property type="entry name" value="Phos_Acetyltrans/Butyryltrans"/>
</dbReference>
<reference evidence="10 11" key="1">
    <citation type="submission" date="2015-01" db="EMBL/GenBank/DDBJ databases">
        <title>Comparative genomics of the lactic acid bacteria isolated from the honey bee gut.</title>
        <authorList>
            <person name="Ellegaard K.M."/>
            <person name="Tamarit D."/>
            <person name="Javelind E."/>
            <person name="Olofsson T."/>
            <person name="Andersson S.G."/>
            <person name="Vasquez A."/>
        </authorList>
    </citation>
    <scope>NUCLEOTIDE SEQUENCE [LARGE SCALE GENOMIC DNA]</scope>
    <source>
        <strain evidence="10 11">Hma11</strain>
    </source>
</reference>
<gene>
    <name evidence="10" type="ORF">JF72_04830</name>
</gene>
<dbReference type="InterPro" id="IPR012147">
    <property type="entry name" value="P_Ac_Bu_trans"/>
</dbReference>
<evidence type="ECO:0000256" key="4">
    <source>
        <dbReference type="ARBA" id="ARBA00012707"/>
    </source>
</evidence>
<dbReference type="Gene3D" id="3.40.50.10750">
    <property type="entry name" value="Isocitrate/Isopropylmalate dehydrogenase-like"/>
    <property type="match status" value="1"/>
</dbReference>
<evidence type="ECO:0000256" key="6">
    <source>
        <dbReference type="ARBA" id="ARBA00022679"/>
    </source>
</evidence>
<feature type="domain" description="Phosphate acetyl/butaryl transferase" evidence="9">
    <location>
        <begin position="4"/>
        <end position="320"/>
    </location>
</feature>
<evidence type="ECO:0000256" key="3">
    <source>
        <dbReference type="ARBA" id="ARBA00005656"/>
    </source>
</evidence>
<dbReference type="NCBIfam" id="TIGR00651">
    <property type="entry name" value="pta"/>
    <property type="match status" value="1"/>
</dbReference>
<comment type="pathway">
    <text evidence="2">Metabolic intermediate biosynthesis; acetyl-CoA biosynthesis; acetyl-CoA from acetate: step 2/2.</text>
</comment>
<dbReference type="GO" id="GO:0008959">
    <property type="term" value="F:phosphate acetyltransferase activity"/>
    <property type="evidence" value="ECO:0007669"/>
    <property type="project" value="UniProtKB-EC"/>
</dbReference>
<dbReference type="RefSeq" id="WP_046306538.1">
    <property type="nucleotide sequence ID" value="NZ_KQ034000.1"/>
</dbReference>
<dbReference type="SUPFAM" id="SSF53659">
    <property type="entry name" value="Isocitrate/Isopropylmalate dehydrogenase-like"/>
    <property type="match status" value="1"/>
</dbReference>
<name>A0A0F4LRK9_9LACO</name>
<dbReference type="PIRSF" id="PIRSF000428">
    <property type="entry name" value="P_Ac_trans"/>
    <property type="match status" value="1"/>
</dbReference>
<comment type="similarity">
    <text evidence="3">Belongs to the phosphate acetyltransferase and butyryltransferase family.</text>
</comment>
<dbReference type="Pfam" id="PF01515">
    <property type="entry name" value="PTA_PTB"/>
    <property type="match status" value="1"/>
</dbReference>
<dbReference type="HOGENOM" id="CLU_019723_0_1_9"/>
<dbReference type="PANTHER" id="PTHR43356">
    <property type="entry name" value="PHOSPHATE ACETYLTRANSFERASE"/>
    <property type="match status" value="1"/>
</dbReference>
<dbReference type="EMBL" id="JXLG01000005">
    <property type="protein sequence ID" value="KJY61205.1"/>
    <property type="molecule type" value="Genomic_DNA"/>
</dbReference>
<dbReference type="PANTHER" id="PTHR43356:SF3">
    <property type="entry name" value="PHOSPHATE ACETYLTRANSFERASE"/>
    <property type="match status" value="1"/>
</dbReference>
<dbReference type="InterPro" id="IPR042112">
    <property type="entry name" value="P_AcTrfase_dom2"/>
</dbReference>
<evidence type="ECO:0000259" key="9">
    <source>
        <dbReference type="Pfam" id="PF01515"/>
    </source>
</evidence>
<evidence type="ECO:0000256" key="1">
    <source>
        <dbReference type="ARBA" id="ARBA00000705"/>
    </source>
</evidence>
<organism evidence="10 11">
    <name type="scientific">Lactobacillus apis</name>
    <dbReference type="NCBI Taxonomy" id="303541"/>
    <lineage>
        <taxon>Bacteria</taxon>
        <taxon>Bacillati</taxon>
        <taxon>Bacillota</taxon>
        <taxon>Bacilli</taxon>
        <taxon>Lactobacillales</taxon>
        <taxon>Lactobacillaceae</taxon>
        <taxon>Lactobacillus</taxon>
    </lineage>
</organism>